<comment type="caution">
    <text evidence="8">The sequence shown here is derived from an EMBL/GenBank/DDBJ whole genome shotgun (WGS) entry which is preliminary data.</text>
</comment>
<dbReference type="Gene3D" id="3.40.50.1220">
    <property type="entry name" value="TPP-binding domain"/>
    <property type="match status" value="1"/>
</dbReference>
<dbReference type="Pfam" id="PF02776">
    <property type="entry name" value="TPP_enzyme_N"/>
    <property type="match status" value="1"/>
</dbReference>
<dbReference type="CDD" id="cd07035">
    <property type="entry name" value="TPP_PYR_POX_like"/>
    <property type="match status" value="1"/>
</dbReference>
<dbReference type="CDD" id="cd02015">
    <property type="entry name" value="TPP_AHAS"/>
    <property type="match status" value="1"/>
</dbReference>
<evidence type="ECO:0000259" key="5">
    <source>
        <dbReference type="Pfam" id="PF00205"/>
    </source>
</evidence>
<dbReference type="InterPro" id="IPR012000">
    <property type="entry name" value="Thiamin_PyroP_enz_cen_dom"/>
</dbReference>
<keyword evidence="3 4" id="KW-0786">Thiamine pyrophosphate</keyword>
<dbReference type="Pfam" id="PF00205">
    <property type="entry name" value="TPP_enzyme_M"/>
    <property type="match status" value="1"/>
</dbReference>
<feature type="domain" description="Thiamine pyrophosphate enzyme N-terminal TPP-binding" evidence="7">
    <location>
        <begin position="93"/>
        <end position="163"/>
    </location>
</feature>
<dbReference type="PANTHER" id="PTHR18968">
    <property type="entry name" value="THIAMINE PYROPHOSPHATE ENZYMES"/>
    <property type="match status" value="1"/>
</dbReference>
<evidence type="ECO:0000313" key="9">
    <source>
        <dbReference type="Proteomes" id="UP001480595"/>
    </source>
</evidence>
<name>A0ABR1TV50_9PEZI</name>
<reference evidence="8 9" key="1">
    <citation type="submission" date="2023-01" db="EMBL/GenBank/DDBJ databases">
        <title>Analysis of 21 Apiospora genomes using comparative genomics revels a genus with tremendous synthesis potential of carbohydrate active enzymes and secondary metabolites.</title>
        <authorList>
            <person name="Sorensen T."/>
        </authorList>
    </citation>
    <scope>NUCLEOTIDE SEQUENCE [LARGE SCALE GENOMIC DNA]</scope>
    <source>
        <strain evidence="8 9">CBS 135458</strain>
    </source>
</reference>
<evidence type="ECO:0000256" key="1">
    <source>
        <dbReference type="ARBA" id="ARBA00001964"/>
    </source>
</evidence>
<evidence type="ECO:0000256" key="3">
    <source>
        <dbReference type="ARBA" id="ARBA00023052"/>
    </source>
</evidence>
<dbReference type="Pfam" id="PF02775">
    <property type="entry name" value="TPP_enzyme_C"/>
    <property type="match status" value="1"/>
</dbReference>
<dbReference type="InterPro" id="IPR000399">
    <property type="entry name" value="TPP-bd_CS"/>
</dbReference>
<accession>A0ABR1TV50</accession>
<dbReference type="InterPro" id="IPR012001">
    <property type="entry name" value="Thiamin_PyroP_enz_TPP-bd_dom"/>
</dbReference>
<feature type="domain" description="Thiamine pyrophosphate enzyme TPP-binding" evidence="6">
    <location>
        <begin position="458"/>
        <end position="594"/>
    </location>
</feature>
<dbReference type="InterPro" id="IPR029061">
    <property type="entry name" value="THDP-binding"/>
</dbReference>
<sequence length="596" mass="65043">MMRTRQASRAVRALAQVSRTQCQQRLFTSSAAVPAVNSKKGPTGVRTQTTAAAVPREVPAPAFNTAETKDGSHVQPLMNPRVPEMDESFIGKSGGEIFHEMMLRQGVKHVFGYPGGAILPVFDAIYNSKHFDFILPKHEQGAGHMAEGYARASGKPGVVLVVTTAIGSDAFQEADVIGISRACTKWNVMVKNVAELPRRINEAFEIATSGRPGPVLVDLPKDVTASILRKAIPTETALPALPSAASRAAMEMTQRQLAVSLRRVAELVNKAKKPVIYAGQGMISGNGPALLKEFSDKSSIPVTTTLHGLGSFDELDEKSLYMLGMHGSAFANMAMQEADLIIALGARFDDRVTLNIAKFAPAAKAAAAEGRGGIVVQATEAVEGDVAENLAQLIPHLEMRSMTERQAWFDQIRGWKAKWPMNSFNRTERAGMIKPQALIEKLSDLTNERKDEVVIATGVGQHQMWTAQHFRWRHPRTMISSGGLGTMGFGLPAAIGAKVARPDALVIDIDGDASFNMTLTELSTAAQFNIGVKVIIMNNEEQGMVTQWQNLFYEDRYVHTHQKNPDFMKLADAMGVQHRRLIKPEEVEDALKWLIT</sequence>
<dbReference type="InterPro" id="IPR029035">
    <property type="entry name" value="DHS-like_NAD/FAD-binding_dom"/>
</dbReference>
<dbReference type="Proteomes" id="UP001480595">
    <property type="component" value="Unassembled WGS sequence"/>
</dbReference>
<organism evidence="8 9">
    <name type="scientific">Apiospora phragmitis</name>
    <dbReference type="NCBI Taxonomy" id="2905665"/>
    <lineage>
        <taxon>Eukaryota</taxon>
        <taxon>Fungi</taxon>
        <taxon>Dikarya</taxon>
        <taxon>Ascomycota</taxon>
        <taxon>Pezizomycotina</taxon>
        <taxon>Sordariomycetes</taxon>
        <taxon>Xylariomycetidae</taxon>
        <taxon>Amphisphaeriales</taxon>
        <taxon>Apiosporaceae</taxon>
        <taxon>Apiospora</taxon>
    </lineage>
</organism>
<gene>
    <name evidence="8" type="ORF">PG994_012153</name>
</gene>
<comment type="cofactor">
    <cofactor evidence="1">
        <name>thiamine diphosphate</name>
        <dbReference type="ChEBI" id="CHEBI:58937"/>
    </cofactor>
</comment>
<dbReference type="EMBL" id="JAQQWL010000011">
    <property type="protein sequence ID" value="KAK8050423.1"/>
    <property type="molecule type" value="Genomic_DNA"/>
</dbReference>
<keyword evidence="9" id="KW-1185">Reference proteome</keyword>
<evidence type="ECO:0000256" key="2">
    <source>
        <dbReference type="ARBA" id="ARBA00007812"/>
    </source>
</evidence>
<comment type="similarity">
    <text evidence="2 4">Belongs to the TPP enzyme family.</text>
</comment>
<dbReference type="InterPro" id="IPR045229">
    <property type="entry name" value="TPP_enz"/>
</dbReference>
<evidence type="ECO:0000313" key="8">
    <source>
        <dbReference type="EMBL" id="KAK8050423.1"/>
    </source>
</evidence>
<dbReference type="Gene3D" id="3.40.50.970">
    <property type="match status" value="3"/>
</dbReference>
<evidence type="ECO:0000259" key="6">
    <source>
        <dbReference type="Pfam" id="PF02775"/>
    </source>
</evidence>
<dbReference type="SUPFAM" id="SSF52467">
    <property type="entry name" value="DHS-like NAD/FAD-binding domain"/>
    <property type="match status" value="1"/>
</dbReference>
<dbReference type="InterPro" id="IPR011766">
    <property type="entry name" value="TPP_enzyme_TPP-bd"/>
</dbReference>
<dbReference type="RefSeq" id="XP_066712672.1">
    <property type="nucleotide sequence ID" value="XM_066863562.1"/>
</dbReference>
<dbReference type="PANTHER" id="PTHR18968:SF13">
    <property type="entry name" value="ACETOLACTATE SYNTHASE CATALYTIC SUBUNIT, MITOCHONDRIAL"/>
    <property type="match status" value="1"/>
</dbReference>
<evidence type="ECO:0000256" key="4">
    <source>
        <dbReference type="RuleBase" id="RU362132"/>
    </source>
</evidence>
<dbReference type="GeneID" id="92096625"/>
<protein>
    <submittedName>
        <fullName evidence="8">Acetolactate synthase catalytic subunit</fullName>
    </submittedName>
</protein>
<feature type="domain" description="Thiamine pyrophosphate enzyme central" evidence="5">
    <location>
        <begin position="261"/>
        <end position="393"/>
    </location>
</feature>
<dbReference type="SUPFAM" id="SSF52518">
    <property type="entry name" value="Thiamin diphosphate-binding fold (THDP-binding)"/>
    <property type="match status" value="2"/>
</dbReference>
<proteinExistence type="inferred from homology"/>
<dbReference type="InterPro" id="IPR039368">
    <property type="entry name" value="AHAS_TPP"/>
</dbReference>
<dbReference type="PROSITE" id="PS00187">
    <property type="entry name" value="TPP_ENZYMES"/>
    <property type="match status" value="1"/>
</dbReference>
<evidence type="ECO:0000259" key="7">
    <source>
        <dbReference type="Pfam" id="PF02776"/>
    </source>
</evidence>